<dbReference type="Proteomes" id="UP000218767">
    <property type="component" value="Unassembled WGS sequence"/>
</dbReference>
<evidence type="ECO:0000259" key="1">
    <source>
        <dbReference type="Pfam" id="PF03992"/>
    </source>
</evidence>
<feature type="domain" description="ABM" evidence="1">
    <location>
        <begin position="14"/>
        <end position="68"/>
    </location>
</feature>
<dbReference type="Gene3D" id="3.30.70.100">
    <property type="match status" value="1"/>
</dbReference>
<accession>A0A2A4WZB1</accession>
<dbReference type="EMBL" id="NVUL01000072">
    <property type="protein sequence ID" value="PCI75566.1"/>
    <property type="molecule type" value="Genomic_DNA"/>
</dbReference>
<name>A0A2A4WZB1_9GAMM</name>
<proteinExistence type="predicted"/>
<evidence type="ECO:0000313" key="3">
    <source>
        <dbReference type="Proteomes" id="UP000218767"/>
    </source>
</evidence>
<dbReference type="SUPFAM" id="SSF54909">
    <property type="entry name" value="Dimeric alpha+beta barrel"/>
    <property type="match status" value="1"/>
</dbReference>
<evidence type="ECO:0000313" key="2">
    <source>
        <dbReference type="EMBL" id="PCI75566.1"/>
    </source>
</evidence>
<dbReference type="InterPro" id="IPR007138">
    <property type="entry name" value="ABM_dom"/>
</dbReference>
<dbReference type="InterPro" id="IPR011008">
    <property type="entry name" value="Dimeric_a/b-barrel"/>
</dbReference>
<reference evidence="3" key="1">
    <citation type="submission" date="2017-08" db="EMBL/GenBank/DDBJ databases">
        <title>A dynamic microbial community with high functional redundancy inhabits the cold, oxic subseafloor aquifer.</title>
        <authorList>
            <person name="Tully B.J."/>
            <person name="Wheat C.G."/>
            <person name="Glazer B.T."/>
            <person name="Huber J.A."/>
        </authorList>
    </citation>
    <scope>NUCLEOTIDE SEQUENCE [LARGE SCALE GENOMIC DNA]</scope>
</reference>
<dbReference type="Pfam" id="PF03992">
    <property type="entry name" value="ABM"/>
    <property type="match status" value="1"/>
</dbReference>
<comment type="caution">
    <text evidence="2">The sequence shown here is derived from an EMBL/GenBank/DDBJ whole genome shotgun (WGS) entry which is preliminary data.</text>
</comment>
<sequence length="102" mass="11350">MIIVTGNLKLESVEELASVRQALIGRAQRSRKDAGCLDYAFSQSLEDPTEIRLTEKWESAELLQAHLEIPDEEFGVLLSTAKITTATIVSNDCGEDQLLMQR</sequence>
<protein>
    <recommendedName>
        <fullName evidence="1">ABM domain-containing protein</fullName>
    </recommendedName>
</protein>
<dbReference type="AlphaFoldDB" id="A0A2A4WZB1"/>
<gene>
    <name evidence="2" type="ORF">COB20_12650</name>
</gene>
<organism evidence="2 3">
    <name type="scientific">SAR86 cluster bacterium</name>
    <dbReference type="NCBI Taxonomy" id="2030880"/>
    <lineage>
        <taxon>Bacteria</taxon>
        <taxon>Pseudomonadati</taxon>
        <taxon>Pseudomonadota</taxon>
        <taxon>Gammaproteobacteria</taxon>
        <taxon>SAR86 cluster</taxon>
    </lineage>
</organism>